<protein>
    <submittedName>
        <fullName evidence="1">Serine protease</fullName>
    </submittedName>
</protein>
<dbReference type="InterPro" id="IPR043504">
    <property type="entry name" value="Peptidase_S1_PA_chymotrypsin"/>
</dbReference>
<keyword evidence="2" id="KW-1185">Reference proteome</keyword>
<reference evidence="1" key="1">
    <citation type="submission" date="2022-06" db="EMBL/GenBank/DDBJ databases">
        <title>Solitalea sp. MAHUQ-68 isolated from rhizospheric soil.</title>
        <authorList>
            <person name="Huq M.A."/>
        </authorList>
    </citation>
    <scope>NUCLEOTIDE SEQUENCE</scope>
    <source>
        <strain evidence="1">MAHUQ-68</strain>
    </source>
</reference>
<dbReference type="GO" id="GO:0008233">
    <property type="term" value="F:peptidase activity"/>
    <property type="evidence" value="ECO:0007669"/>
    <property type="project" value="UniProtKB-KW"/>
</dbReference>
<dbReference type="GO" id="GO:0006508">
    <property type="term" value="P:proteolysis"/>
    <property type="evidence" value="ECO:0007669"/>
    <property type="project" value="UniProtKB-KW"/>
</dbReference>
<organism evidence="1 2">
    <name type="scientific">Solitalea agri</name>
    <dbReference type="NCBI Taxonomy" id="2953739"/>
    <lineage>
        <taxon>Bacteria</taxon>
        <taxon>Pseudomonadati</taxon>
        <taxon>Bacteroidota</taxon>
        <taxon>Sphingobacteriia</taxon>
        <taxon>Sphingobacteriales</taxon>
        <taxon>Sphingobacteriaceae</taxon>
        <taxon>Solitalea</taxon>
    </lineage>
</organism>
<gene>
    <name evidence="1" type="ORF">NF867_15735</name>
</gene>
<dbReference type="SUPFAM" id="SSF50494">
    <property type="entry name" value="Trypsin-like serine proteases"/>
    <property type="match status" value="1"/>
</dbReference>
<dbReference type="AlphaFoldDB" id="A0A9X2FCD2"/>
<comment type="caution">
    <text evidence="1">The sequence shown here is derived from an EMBL/GenBank/DDBJ whole genome shotgun (WGS) entry which is preliminary data.</text>
</comment>
<dbReference type="Proteomes" id="UP001155182">
    <property type="component" value="Unassembled WGS sequence"/>
</dbReference>
<name>A0A9X2FCD2_9SPHI</name>
<dbReference type="RefSeq" id="WP_252589341.1">
    <property type="nucleotide sequence ID" value="NZ_JAMWYS010000053.1"/>
</dbReference>
<proteinExistence type="predicted"/>
<dbReference type="EMBL" id="JAMWYS010000053">
    <property type="protein sequence ID" value="MCO4294313.1"/>
    <property type="molecule type" value="Genomic_DNA"/>
</dbReference>
<dbReference type="InterPro" id="IPR009003">
    <property type="entry name" value="Peptidase_S1_PA"/>
</dbReference>
<accession>A0A9X2FCD2</accession>
<keyword evidence="1" id="KW-0645">Protease</keyword>
<dbReference type="Pfam" id="PF13365">
    <property type="entry name" value="Trypsin_2"/>
    <property type="match status" value="1"/>
</dbReference>
<sequence>MNIDNISTQLLFTTFPIWVERENGQNSFGTGFIFNYKAEENKFIPFLITNYHVVENAKRIITEFVKGEDNKPQTKDRVKVELDANKFLNFSSNELDISAIPIAPIINQVLQSGKNIFYRVIDSNIIPNKEQLSEFSAIEEITFIGYPNGLYDSENMLPIVRRGITATPLWNDFNNKKKFLIDAGVYPGSSGSPVFIFNQGSYSTGNGITLGTRLMFVGMLSDSVVRLDNNTPSYFLGLGGVIKSEALIDFLDSVVKTIKI</sequence>
<dbReference type="Gene3D" id="2.40.10.10">
    <property type="entry name" value="Trypsin-like serine proteases"/>
    <property type="match status" value="2"/>
</dbReference>
<evidence type="ECO:0000313" key="1">
    <source>
        <dbReference type="EMBL" id="MCO4294313.1"/>
    </source>
</evidence>
<evidence type="ECO:0000313" key="2">
    <source>
        <dbReference type="Proteomes" id="UP001155182"/>
    </source>
</evidence>
<keyword evidence="1" id="KW-0378">Hydrolase</keyword>